<dbReference type="RefSeq" id="XP_016209115.1">
    <property type="nucleotide sequence ID" value="XM_016363004.1"/>
</dbReference>
<dbReference type="InterPro" id="IPR005645">
    <property type="entry name" value="FSH-like_dom"/>
</dbReference>
<evidence type="ECO:0000259" key="2">
    <source>
        <dbReference type="Pfam" id="PF03959"/>
    </source>
</evidence>
<evidence type="ECO:0000313" key="4">
    <source>
        <dbReference type="Proteomes" id="UP000053259"/>
    </source>
</evidence>
<dbReference type="OrthoDB" id="2094269at2759"/>
<organism evidence="3 4">
    <name type="scientific">Verruconis gallopava</name>
    <dbReference type="NCBI Taxonomy" id="253628"/>
    <lineage>
        <taxon>Eukaryota</taxon>
        <taxon>Fungi</taxon>
        <taxon>Dikarya</taxon>
        <taxon>Ascomycota</taxon>
        <taxon>Pezizomycotina</taxon>
        <taxon>Dothideomycetes</taxon>
        <taxon>Pleosporomycetidae</taxon>
        <taxon>Venturiales</taxon>
        <taxon>Sympoventuriaceae</taxon>
        <taxon>Verruconis</taxon>
    </lineage>
</organism>
<dbReference type="GO" id="GO:0019748">
    <property type="term" value="P:secondary metabolic process"/>
    <property type="evidence" value="ECO:0007669"/>
    <property type="project" value="TreeGrafter"/>
</dbReference>
<dbReference type="Gene3D" id="3.40.50.1820">
    <property type="entry name" value="alpha/beta hydrolase"/>
    <property type="match status" value="1"/>
</dbReference>
<proteinExistence type="predicted"/>
<dbReference type="PANTHER" id="PTHR48070:SF6">
    <property type="entry name" value="ESTERASE OVCA2"/>
    <property type="match status" value="1"/>
</dbReference>
<keyword evidence="1" id="KW-0378">Hydrolase</keyword>
<dbReference type="InParanoid" id="A0A0D1XAL0"/>
<name>A0A0D1XAL0_9PEZI</name>
<accession>A0A0D1XAL0</accession>
<dbReference type="Pfam" id="PF03959">
    <property type="entry name" value="FSH1"/>
    <property type="match status" value="1"/>
</dbReference>
<dbReference type="GeneID" id="27316990"/>
<protein>
    <recommendedName>
        <fullName evidence="2">Serine hydrolase domain-containing protein</fullName>
    </recommendedName>
</protein>
<evidence type="ECO:0000256" key="1">
    <source>
        <dbReference type="ARBA" id="ARBA00022801"/>
    </source>
</evidence>
<dbReference type="GO" id="GO:0005634">
    <property type="term" value="C:nucleus"/>
    <property type="evidence" value="ECO:0007669"/>
    <property type="project" value="TreeGrafter"/>
</dbReference>
<gene>
    <name evidence="3" type="ORF">PV09_09017</name>
</gene>
<dbReference type="STRING" id="253628.A0A0D1XAL0"/>
<dbReference type="HOGENOM" id="CLU_051938_2_0_1"/>
<dbReference type="GO" id="GO:0016787">
    <property type="term" value="F:hydrolase activity"/>
    <property type="evidence" value="ECO:0007669"/>
    <property type="project" value="UniProtKB-KW"/>
</dbReference>
<dbReference type="InterPro" id="IPR029058">
    <property type="entry name" value="AB_hydrolase_fold"/>
</dbReference>
<sequence>MMNRKILVLHGVAQSGPVFLNRRINTIVHTLEPFGFEFIALTGLFEISNTPYVNARQHDYRTGDDERSWWETDDILRKHTGIEATMALWGETLNKHGPFAGVLGFSQGGCAAASIAAMLEPSRRCHPLVKKYVPPWHPPLEFLIMFSGNPYRYPDETVHWLFYAEGGPENVINTPALAFYGEKEWESEKSQRERQQWLISRLANAKVVSHPWKHTVPRTQKFADIVKDFVLQITKESSKVDHRL</sequence>
<keyword evidence="4" id="KW-1185">Reference proteome</keyword>
<dbReference type="Proteomes" id="UP000053259">
    <property type="component" value="Unassembled WGS sequence"/>
</dbReference>
<dbReference type="PANTHER" id="PTHR48070">
    <property type="entry name" value="ESTERASE OVCA2"/>
    <property type="match status" value="1"/>
</dbReference>
<dbReference type="VEuPathDB" id="FungiDB:PV09_09017"/>
<dbReference type="InterPro" id="IPR050593">
    <property type="entry name" value="LovG"/>
</dbReference>
<dbReference type="EMBL" id="KN847580">
    <property type="protein sequence ID" value="KIV99245.1"/>
    <property type="molecule type" value="Genomic_DNA"/>
</dbReference>
<dbReference type="GO" id="GO:0005737">
    <property type="term" value="C:cytoplasm"/>
    <property type="evidence" value="ECO:0007669"/>
    <property type="project" value="TreeGrafter"/>
</dbReference>
<dbReference type="SUPFAM" id="SSF53474">
    <property type="entry name" value="alpha/beta-Hydrolases"/>
    <property type="match status" value="1"/>
</dbReference>
<evidence type="ECO:0000313" key="3">
    <source>
        <dbReference type="EMBL" id="KIV99245.1"/>
    </source>
</evidence>
<feature type="domain" description="Serine hydrolase" evidence="2">
    <location>
        <begin position="3"/>
        <end position="224"/>
    </location>
</feature>
<dbReference type="AlphaFoldDB" id="A0A0D1XAL0"/>
<reference evidence="3 4" key="1">
    <citation type="submission" date="2015-01" db="EMBL/GenBank/DDBJ databases">
        <title>The Genome Sequence of Ochroconis gallopava CBS43764.</title>
        <authorList>
            <consortium name="The Broad Institute Genomics Platform"/>
            <person name="Cuomo C."/>
            <person name="de Hoog S."/>
            <person name="Gorbushina A."/>
            <person name="Stielow B."/>
            <person name="Teixiera M."/>
            <person name="Abouelleil A."/>
            <person name="Chapman S.B."/>
            <person name="Priest M."/>
            <person name="Young S.K."/>
            <person name="Wortman J."/>
            <person name="Nusbaum C."/>
            <person name="Birren B."/>
        </authorList>
    </citation>
    <scope>NUCLEOTIDE SEQUENCE [LARGE SCALE GENOMIC DNA]</scope>
    <source>
        <strain evidence="3 4">CBS 43764</strain>
    </source>
</reference>